<dbReference type="PROSITE" id="PS01186">
    <property type="entry name" value="EGF_2"/>
    <property type="match status" value="2"/>
</dbReference>
<keyword evidence="10" id="KW-1185">Reference proteome</keyword>
<dbReference type="Pfam" id="PF07645">
    <property type="entry name" value="EGF_CA"/>
    <property type="match status" value="3"/>
</dbReference>
<dbReference type="GO" id="GO:0005615">
    <property type="term" value="C:extracellular space"/>
    <property type="evidence" value="ECO:0007669"/>
    <property type="project" value="TreeGrafter"/>
</dbReference>
<dbReference type="GO" id="GO:0008201">
    <property type="term" value="F:heparin binding"/>
    <property type="evidence" value="ECO:0007669"/>
    <property type="project" value="TreeGrafter"/>
</dbReference>
<evidence type="ECO:0000256" key="2">
    <source>
        <dbReference type="ARBA" id="ARBA00022729"/>
    </source>
</evidence>
<dbReference type="SMART" id="SM00181">
    <property type="entry name" value="EGF"/>
    <property type="match status" value="8"/>
</dbReference>
<evidence type="ECO:0000256" key="3">
    <source>
        <dbReference type="ARBA" id="ARBA00022737"/>
    </source>
</evidence>
<keyword evidence="2" id="KW-0732">Signal</keyword>
<dbReference type="SUPFAM" id="SSF57196">
    <property type="entry name" value="EGF/Laminin"/>
    <property type="match status" value="2"/>
</dbReference>
<keyword evidence="4" id="KW-1015">Disulfide bond</keyword>
<dbReference type="Pfam" id="PF12947">
    <property type="entry name" value="EGF_3"/>
    <property type="match status" value="2"/>
</dbReference>
<evidence type="ECO:0000256" key="6">
    <source>
        <dbReference type="PROSITE-ProRule" id="PRU00076"/>
    </source>
</evidence>
<feature type="domain" description="EGF-like" evidence="9">
    <location>
        <begin position="603"/>
        <end position="644"/>
    </location>
</feature>
<proteinExistence type="predicted"/>
<feature type="domain" description="EGF-like" evidence="9">
    <location>
        <begin position="160"/>
        <end position="199"/>
    </location>
</feature>
<evidence type="ECO:0000313" key="11">
    <source>
        <dbReference type="WBParaSite" id="jg16216"/>
    </source>
</evidence>
<dbReference type="Pfam" id="PF06119">
    <property type="entry name" value="NIDO"/>
    <property type="match status" value="1"/>
</dbReference>
<feature type="domain" description="EGF-like" evidence="9">
    <location>
        <begin position="645"/>
        <end position="688"/>
    </location>
</feature>
<dbReference type="SUPFAM" id="SSF57184">
    <property type="entry name" value="Growth factor receptor domain"/>
    <property type="match status" value="1"/>
</dbReference>
<keyword evidence="1 6" id="KW-0245">EGF-like domain</keyword>
<dbReference type="FunFam" id="2.10.25.10:FF:000038">
    <property type="entry name" value="Fibrillin 2"/>
    <property type="match status" value="4"/>
</dbReference>
<dbReference type="Proteomes" id="UP000887574">
    <property type="component" value="Unplaced"/>
</dbReference>
<dbReference type="InterPro" id="IPR018097">
    <property type="entry name" value="EGF_Ca-bd_CS"/>
</dbReference>
<dbReference type="InterPro" id="IPR009030">
    <property type="entry name" value="Growth_fac_rcpt_cys_sf"/>
</dbReference>
<keyword evidence="3" id="KW-0677">Repeat</keyword>
<keyword evidence="5" id="KW-0325">Glycoprotein</keyword>
<feature type="region of interest" description="Disordered" evidence="7">
    <location>
        <begin position="42"/>
        <end position="65"/>
    </location>
</feature>
<keyword evidence="8" id="KW-0812">Transmembrane</keyword>
<dbReference type="InterPro" id="IPR024731">
    <property type="entry name" value="NELL2-like_EGF"/>
</dbReference>
<dbReference type="InterPro" id="IPR000742">
    <property type="entry name" value="EGF"/>
</dbReference>
<dbReference type="PROSITE" id="PS01187">
    <property type="entry name" value="EGF_CA"/>
    <property type="match status" value="1"/>
</dbReference>
<dbReference type="CDD" id="cd00054">
    <property type="entry name" value="EGF_CA"/>
    <property type="match status" value="5"/>
</dbReference>
<dbReference type="SMART" id="SM00539">
    <property type="entry name" value="NIDO"/>
    <property type="match status" value="1"/>
</dbReference>
<name>A0A915D715_9BILA</name>
<sequence length="852" mass="92994">MFPNYFHFSTQISQNAVFPGSKLSSPSQNIPVPVMPLMPLLIPSTPSPPKPSTNRRIQTSNTSPVQKLQVQVQDWNRPPGKLGENCMFQPQLKCLPLLQPPVLGTRKQSPVTSSSVAPPPPRHVAAPIQECQTCHAMAQCVQGKCICTPGWIGDGQTCEDLDECLSGHACGLHAECQNTMGSYQCVCNIGFIATASGCVDIDECTDGTVQCKGARDNSSMCINTIGGYECRCRAGFTGSPESEHGCVDIDECELSSYYCGDKAICLNTPGSFACNCFEGYQKAGGTSQHCVDMDECQHNPCHPAAHCTNMEGTFHCECMDGFVGNGVECHETILYPVAKDAISSVNTKENIQVQFDTPVTMFGKAYSNAFISPYGIISFDQMLPVKVVGNPSTELVHSVHLLPLHLAYNPVTSGPISFQQISAASDPSDSSLLTRASLTIQNKFHVENFKASSLYIFTFERMRELNLEKSNTFQVALVQGGNSTYLTYLYESLESSPRGIGGGISHPNGPFSSVPVELLVANSNVGQGGKWIFRVDQVARIFACPAGAMGPPLCQQSCTAGTWGFDCANQCRCANGMPCDFRNGYCSNGKCQKGFTGPSCYEDIDECALNLHTCHANASCLNTPSGSYTCKCNAKTRGDGHNCEAIDECFSRFNTYCAMNAHCDTTNANYPECVCNENFHGDGRRKCMLNEAIETTTITTRKTTILQVSKAPSISPKFSQSEDSSEQHPFVIMPNWAGNNEQVDQNKPNTTLMTPKKTTSLRVPITKDNSNQEVVYTTTNSEESATETDDDYSPTVLFGVWLLLTIVLVLVCCCRKRRSRRQDKYSPTMMGWTPRDAYTSTRNSCFSQFTHT</sequence>
<comment type="caution">
    <text evidence="6">Lacks conserved residue(s) required for the propagation of feature annotation.</text>
</comment>
<accession>A0A915D715</accession>
<evidence type="ECO:0000256" key="1">
    <source>
        <dbReference type="ARBA" id="ARBA00022536"/>
    </source>
</evidence>
<keyword evidence="8" id="KW-0472">Membrane</keyword>
<dbReference type="GO" id="GO:0005509">
    <property type="term" value="F:calcium ion binding"/>
    <property type="evidence" value="ECO:0007669"/>
    <property type="project" value="InterPro"/>
</dbReference>
<dbReference type="Gene3D" id="2.10.25.10">
    <property type="entry name" value="Laminin"/>
    <property type="match status" value="6"/>
</dbReference>
<dbReference type="PANTHER" id="PTHR24042">
    <property type="entry name" value="NEL HOMOLOG"/>
    <property type="match status" value="1"/>
</dbReference>
<dbReference type="WBParaSite" id="jg16216">
    <property type="protein sequence ID" value="jg16216"/>
    <property type="gene ID" value="jg16216"/>
</dbReference>
<feature type="transmembrane region" description="Helical" evidence="8">
    <location>
        <begin position="796"/>
        <end position="814"/>
    </location>
</feature>
<dbReference type="GO" id="GO:0071944">
    <property type="term" value="C:cell periphery"/>
    <property type="evidence" value="ECO:0007669"/>
    <property type="project" value="UniProtKB-ARBA"/>
</dbReference>
<dbReference type="InterPro" id="IPR051586">
    <property type="entry name" value="PKC-binding_NELL"/>
</dbReference>
<feature type="domain" description="EGF-like" evidence="9">
    <location>
        <begin position="200"/>
        <end position="243"/>
    </location>
</feature>
<evidence type="ECO:0000259" key="9">
    <source>
        <dbReference type="PROSITE" id="PS50026"/>
    </source>
</evidence>
<feature type="domain" description="EGF-like" evidence="9">
    <location>
        <begin position="292"/>
        <end position="330"/>
    </location>
</feature>
<dbReference type="GO" id="GO:0007160">
    <property type="term" value="P:cell-matrix adhesion"/>
    <property type="evidence" value="ECO:0007669"/>
    <property type="project" value="InterPro"/>
</dbReference>
<dbReference type="SMART" id="SM00179">
    <property type="entry name" value="EGF_CA"/>
    <property type="match status" value="5"/>
</dbReference>
<dbReference type="AlphaFoldDB" id="A0A915D715"/>
<protein>
    <submittedName>
        <fullName evidence="11">EGF-like domain-containing protein</fullName>
    </submittedName>
</protein>
<dbReference type="InterPro" id="IPR001881">
    <property type="entry name" value="EGF-like_Ca-bd_dom"/>
</dbReference>
<dbReference type="InterPro" id="IPR049883">
    <property type="entry name" value="NOTCH1_EGF-like"/>
</dbReference>
<evidence type="ECO:0000313" key="10">
    <source>
        <dbReference type="Proteomes" id="UP000887574"/>
    </source>
</evidence>
<evidence type="ECO:0000256" key="5">
    <source>
        <dbReference type="ARBA" id="ARBA00023180"/>
    </source>
</evidence>
<keyword evidence="8" id="KW-1133">Transmembrane helix</keyword>
<feature type="compositionally biased region" description="Polar residues" evidence="7">
    <location>
        <begin position="54"/>
        <end position="65"/>
    </location>
</feature>
<dbReference type="FunFam" id="2.10.25.10:FF:000506">
    <property type="entry name" value="Adhesion G protein-coupled receptor E1"/>
    <property type="match status" value="1"/>
</dbReference>
<dbReference type="InterPro" id="IPR000152">
    <property type="entry name" value="EGF-type_Asp/Asn_hydroxyl_site"/>
</dbReference>
<evidence type="ECO:0000256" key="8">
    <source>
        <dbReference type="SAM" id="Phobius"/>
    </source>
</evidence>
<dbReference type="PROSITE" id="PS50026">
    <property type="entry name" value="EGF_3"/>
    <property type="match status" value="6"/>
</dbReference>
<feature type="domain" description="EGF-like" evidence="9">
    <location>
        <begin position="248"/>
        <end position="291"/>
    </location>
</feature>
<reference evidence="11" key="1">
    <citation type="submission" date="2022-11" db="UniProtKB">
        <authorList>
            <consortium name="WormBaseParasite"/>
        </authorList>
    </citation>
    <scope>IDENTIFICATION</scope>
</reference>
<evidence type="ECO:0000256" key="7">
    <source>
        <dbReference type="SAM" id="MobiDB-lite"/>
    </source>
</evidence>
<dbReference type="Gene3D" id="2.170.300.10">
    <property type="entry name" value="Tie2 ligand-binding domain superfamily"/>
    <property type="match status" value="1"/>
</dbReference>
<dbReference type="InterPro" id="IPR003886">
    <property type="entry name" value="NIDO_dom"/>
</dbReference>
<dbReference type="PROSITE" id="PS00010">
    <property type="entry name" value="ASX_HYDROXYL"/>
    <property type="match status" value="4"/>
</dbReference>
<dbReference type="PANTHER" id="PTHR24042:SF5">
    <property type="entry name" value="EGF-LIKE CALCIUM-BINDING DOMAIN-CONTAINING PROTEIN"/>
    <property type="match status" value="1"/>
</dbReference>
<evidence type="ECO:0000256" key="4">
    <source>
        <dbReference type="ARBA" id="ARBA00023157"/>
    </source>
</evidence>
<organism evidence="10 11">
    <name type="scientific">Ditylenchus dipsaci</name>
    <dbReference type="NCBI Taxonomy" id="166011"/>
    <lineage>
        <taxon>Eukaryota</taxon>
        <taxon>Metazoa</taxon>
        <taxon>Ecdysozoa</taxon>
        <taxon>Nematoda</taxon>
        <taxon>Chromadorea</taxon>
        <taxon>Rhabditida</taxon>
        <taxon>Tylenchina</taxon>
        <taxon>Tylenchomorpha</taxon>
        <taxon>Sphaerularioidea</taxon>
        <taxon>Anguinidae</taxon>
        <taxon>Anguininae</taxon>
        <taxon>Ditylenchus</taxon>
    </lineage>
</organism>